<dbReference type="RefSeq" id="WP_151176595.1">
    <property type="nucleotide sequence ID" value="NZ_CP042906.1"/>
</dbReference>
<evidence type="ECO:0000313" key="3">
    <source>
        <dbReference type="Proteomes" id="UP000326202"/>
    </source>
</evidence>
<dbReference type="EMBL" id="CP042906">
    <property type="protein sequence ID" value="QEX16213.1"/>
    <property type="molecule type" value="Genomic_DNA"/>
</dbReference>
<dbReference type="AlphaFoldDB" id="A0A5J6MFJ9"/>
<dbReference type="Gene3D" id="3.30.1050.10">
    <property type="entry name" value="SCP2 sterol-binding domain"/>
    <property type="match status" value="1"/>
</dbReference>
<dbReference type="OrthoDB" id="9809312at2"/>
<dbReference type="InterPro" id="IPR036527">
    <property type="entry name" value="SCP2_sterol-bd_dom_sf"/>
</dbReference>
<dbReference type="InterPro" id="IPR003033">
    <property type="entry name" value="SCP2_sterol-bd_dom"/>
</dbReference>
<dbReference type="KEGG" id="htq:FRZ44_15050"/>
<evidence type="ECO:0000259" key="1">
    <source>
        <dbReference type="Pfam" id="PF02036"/>
    </source>
</evidence>
<protein>
    <submittedName>
        <fullName evidence="2">Sterol-binding protein</fullName>
    </submittedName>
</protein>
<dbReference type="Pfam" id="PF02036">
    <property type="entry name" value="SCP2"/>
    <property type="match status" value="1"/>
</dbReference>
<name>A0A5J6MFJ9_9PROT</name>
<feature type="domain" description="SCP2" evidence="1">
    <location>
        <begin position="22"/>
        <end position="99"/>
    </location>
</feature>
<proteinExistence type="predicted"/>
<gene>
    <name evidence="2" type="ORF">FRZ44_15050</name>
</gene>
<accession>A0A5J6MFJ9</accession>
<organism evidence="2 3">
    <name type="scientific">Hypericibacter terrae</name>
    <dbReference type="NCBI Taxonomy" id="2602015"/>
    <lineage>
        <taxon>Bacteria</taxon>
        <taxon>Pseudomonadati</taxon>
        <taxon>Pseudomonadota</taxon>
        <taxon>Alphaproteobacteria</taxon>
        <taxon>Rhodospirillales</taxon>
        <taxon>Dongiaceae</taxon>
        <taxon>Hypericibacter</taxon>
    </lineage>
</organism>
<dbReference type="Proteomes" id="UP000326202">
    <property type="component" value="Chromosome"/>
</dbReference>
<keyword evidence="3" id="KW-1185">Reference proteome</keyword>
<evidence type="ECO:0000313" key="2">
    <source>
        <dbReference type="EMBL" id="QEX16213.1"/>
    </source>
</evidence>
<reference evidence="2 3" key="1">
    <citation type="submission" date="2019-08" db="EMBL/GenBank/DDBJ databases">
        <title>Hyperibacter terrae gen. nov., sp. nov. and Hyperibacter viscosus sp. nov., two new members in the family Rhodospirillaceae isolated from the rhizosphere of Hypericum perforatum.</title>
        <authorList>
            <person name="Noviana Z."/>
        </authorList>
    </citation>
    <scope>NUCLEOTIDE SEQUENCE [LARGE SCALE GENOMIC DNA]</scope>
    <source>
        <strain evidence="2 3">R5913</strain>
    </source>
</reference>
<sequence length="101" mass="10836">MSEIEDLTRILNEKVKLLPPLGYKLKIELDEGGLVIWDGTGSAPVITNEDGSADTTLRMTSTNAKALMEGRLDPTLAYMTGKLKVEGKLGVAMKLAAMLGD</sequence>
<dbReference type="SUPFAM" id="SSF55718">
    <property type="entry name" value="SCP-like"/>
    <property type="match status" value="1"/>
</dbReference>